<dbReference type="OrthoDB" id="9811523at2"/>
<dbReference type="InterPro" id="IPR016181">
    <property type="entry name" value="Acyl_CoA_acyltransferase"/>
</dbReference>
<dbReference type="PANTHER" id="PTHR43415:SF3">
    <property type="entry name" value="GNAT-FAMILY ACETYLTRANSFERASE"/>
    <property type="match status" value="1"/>
</dbReference>
<sequence>MEFAIDFRPFRLEDARFVNDLRRLESMESLLGGNKRPVSYERDAKWVQDLMLGDSPNAIYFAITAKGEDEIVGYASISEINYQNGTCFWSGVKLDSQKAGRGWGTQVGLKIVKFAFEELRMERCKGEVLEEHDGAMRMMIKIGFKVEGLMRSAVFKSGKHHNQFLLSMVRADYERVKEDLDL</sequence>
<name>A0A246FG67_9BACT</name>
<keyword evidence="3" id="KW-1185">Reference proteome</keyword>
<feature type="domain" description="N-acetyltransferase" evidence="1">
    <location>
        <begin position="5"/>
        <end position="173"/>
    </location>
</feature>
<dbReference type="EMBL" id="NIRR01000059">
    <property type="protein sequence ID" value="OWP61516.1"/>
    <property type="molecule type" value="Genomic_DNA"/>
</dbReference>
<dbReference type="InterPro" id="IPR000182">
    <property type="entry name" value="GNAT_dom"/>
</dbReference>
<dbReference type="Proteomes" id="UP000197277">
    <property type="component" value="Unassembled WGS sequence"/>
</dbReference>
<protein>
    <recommendedName>
        <fullName evidence="1">N-acetyltransferase domain-containing protein</fullName>
    </recommendedName>
</protein>
<dbReference type="RefSeq" id="WP_088466048.1">
    <property type="nucleotide sequence ID" value="NZ_NIRR01000059.1"/>
</dbReference>
<dbReference type="PANTHER" id="PTHR43415">
    <property type="entry name" value="SPERMIDINE N(1)-ACETYLTRANSFERASE"/>
    <property type="match status" value="1"/>
</dbReference>
<reference evidence="2 3" key="1">
    <citation type="submission" date="2017-06" db="EMBL/GenBank/DDBJ databases">
        <title>Hymenobacter amundsenii sp. nov. isolated from regoliths in Antarctica.</title>
        <authorList>
            <person name="Sedlacek I."/>
            <person name="Kralova S."/>
            <person name="Pantucek R."/>
            <person name="Svec P."/>
            <person name="Holochova P."/>
            <person name="Stankova E."/>
            <person name="Vrbovska V."/>
            <person name="Busse H.-J."/>
        </authorList>
    </citation>
    <scope>NUCLEOTIDE SEQUENCE [LARGE SCALE GENOMIC DNA]</scope>
    <source>
        <strain evidence="2 3">CCM 8682</strain>
    </source>
</reference>
<dbReference type="Gene3D" id="3.40.630.30">
    <property type="match status" value="1"/>
</dbReference>
<evidence type="ECO:0000259" key="1">
    <source>
        <dbReference type="PROSITE" id="PS51186"/>
    </source>
</evidence>
<dbReference type="GO" id="GO:0016747">
    <property type="term" value="F:acyltransferase activity, transferring groups other than amino-acyl groups"/>
    <property type="evidence" value="ECO:0007669"/>
    <property type="project" value="InterPro"/>
</dbReference>
<gene>
    <name evidence="2" type="ORF">CDA63_19065</name>
</gene>
<dbReference type="PROSITE" id="PS51186">
    <property type="entry name" value="GNAT"/>
    <property type="match status" value="1"/>
</dbReference>
<comment type="caution">
    <text evidence="2">The sequence shown here is derived from an EMBL/GenBank/DDBJ whole genome shotgun (WGS) entry which is preliminary data.</text>
</comment>
<proteinExistence type="predicted"/>
<dbReference type="SUPFAM" id="SSF55729">
    <property type="entry name" value="Acyl-CoA N-acyltransferases (Nat)"/>
    <property type="match status" value="1"/>
</dbReference>
<evidence type="ECO:0000313" key="2">
    <source>
        <dbReference type="EMBL" id="OWP61516.1"/>
    </source>
</evidence>
<organism evidence="2 3">
    <name type="scientific">Hymenobacter amundsenii</name>
    <dbReference type="NCBI Taxonomy" id="2006685"/>
    <lineage>
        <taxon>Bacteria</taxon>
        <taxon>Pseudomonadati</taxon>
        <taxon>Bacteroidota</taxon>
        <taxon>Cytophagia</taxon>
        <taxon>Cytophagales</taxon>
        <taxon>Hymenobacteraceae</taxon>
        <taxon>Hymenobacter</taxon>
    </lineage>
</organism>
<dbReference type="AlphaFoldDB" id="A0A246FG67"/>
<accession>A0A246FG67</accession>
<dbReference type="Pfam" id="PF13302">
    <property type="entry name" value="Acetyltransf_3"/>
    <property type="match status" value="1"/>
</dbReference>
<evidence type="ECO:0000313" key="3">
    <source>
        <dbReference type="Proteomes" id="UP000197277"/>
    </source>
</evidence>